<evidence type="ECO:0000313" key="1">
    <source>
        <dbReference type="EMBL" id="HIQ81319.1"/>
    </source>
</evidence>
<comment type="caution">
    <text evidence="1">The sequence shown here is derived from an EMBL/GenBank/DDBJ whole genome shotgun (WGS) entry which is preliminary data.</text>
</comment>
<reference evidence="1" key="1">
    <citation type="submission" date="2020-10" db="EMBL/GenBank/DDBJ databases">
        <authorList>
            <person name="Gilroy R."/>
        </authorList>
    </citation>
    <scope>NUCLEOTIDE SEQUENCE</scope>
    <source>
        <strain evidence="1">ChiSjej1B19-3389</strain>
    </source>
</reference>
<dbReference type="InterPro" id="IPR035895">
    <property type="entry name" value="HPr-like_sf"/>
</dbReference>
<organism evidence="1 2">
    <name type="scientific">Candidatus Scatavimonas merdigallinarum</name>
    <dbReference type="NCBI Taxonomy" id="2840914"/>
    <lineage>
        <taxon>Bacteria</taxon>
        <taxon>Bacillati</taxon>
        <taxon>Bacillota</taxon>
        <taxon>Clostridia</taxon>
        <taxon>Eubacteriales</taxon>
        <taxon>Oscillospiraceae</taxon>
        <taxon>Oscillospiraceae incertae sedis</taxon>
        <taxon>Candidatus Scatavimonas</taxon>
    </lineage>
</organism>
<sequence>MYSTTIAIPDLEAAKKFVNISGKYSNHVIRLKCDHYVIDAHSIMGIISLDKTKPIVLEAEGTVPSEFITDIAPFQTNDTK</sequence>
<gene>
    <name evidence="1" type="ORF">IAD32_08590</name>
</gene>
<reference evidence="1" key="2">
    <citation type="journal article" date="2021" name="PeerJ">
        <title>Extensive microbial diversity within the chicken gut microbiome revealed by metagenomics and culture.</title>
        <authorList>
            <person name="Gilroy R."/>
            <person name="Ravi A."/>
            <person name="Getino M."/>
            <person name="Pursley I."/>
            <person name="Horton D.L."/>
            <person name="Alikhan N.F."/>
            <person name="Baker D."/>
            <person name="Gharbi K."/>
            <person name="Hall N."/>
            <person name="Watson M."/>
            <person name="Adriaenssens E.M."/>
            <person name="Foster-Nyarko E."/>
            <person name="Jarju S."/>
            <person name="Secka A."/>
            <person name="Antonio M."/>
            <person name="Oren A."/>
            <person name="Chaudhuri R.R."/>
            <person name="La Ragione R."/>
            <person name="Hildebrand F."/>
            <person name="Pallen M.J."/>
        </authorList>
    </citation>
    <scope>NUCLEOTIDE SEQUENCE</scope>
    <source>
        <strain evidence="1">ChiSjej1B19-3389</strain>
    </source>
</reference>
<name>A0A9D1CVK8_9FIRM</name>
<protein>
    <submittedName>
        <fullName evidence="1">HPr family phosphocarrier protein</fullName>
    </submittedName>
</protein>
<dbReference type="Gene3D" id="3.30.1340.10">
    <property type="entry name" value="HPr-like"/>
    <property type="match status" value="1"/>
</dbReference>
<dbReference type="EMBL" id="DVFW01000046">
    <property type="protein sequence ID" value="HIQ81319.1"/>
    <property type="molecule type" value="Genomic_DNA"/>
</dbReference>
<accession>A0A9D1CVK8</accession>
<dbReference type="AlphaFoldDB" id="A0A9D1CVK8"/>
<evidence type="ECO:0000313" key="2">
    <source>
        <dbReference type="Proteomes" id="UP000886787"/>
    </source>
</evidence>
<proteinExistence type="predicted"/>
<dbReference type="Proteomes" id="UP000886787">
    <property type="component" value="Unassembled WGS sequence"/>
</dbReference>
<dbReference type="SUPFAM" id="SSF55594">
    <property type="entry name" value="HPr-like"/>
    <property type="match status" value="1"/>
</dbReference>